<protein>
    <recommendedName>
        <fullName evidence="4">Acyltransferase family protein</fullName>
    </recommendedName>
</protein>
<accession>A0A6C0GBH4</accession>
<dbReference type="PANTHER" id="PTHR40407">
    <property type="entry name" value="MEMBRANE PROTEIN-LIKE PROTEIN"/>
    <property type="match status" value="1"/>
</dbReference>
<keyword evidence="1" id="KW-0472">Membrane</keyword>
<dbReference type="AlphaFoldDB" id="A0A6C0GBH4"/>
<keyword evidence="1" id="KW-0812">Transmembrane</keyword>
<dbReference type="KEGG" id="rhoz:GXP67_00435"/>
<feature type="transmembrane region" description="Helical" evidence="1">
    <location>
        <begin position="102"/>
        <end position="122"/>
    </location>
</feature>
<organism evidence="2 3">
    <name type="scientific">Rhodocytophaga rosea</name>
    <dbReference type="NCBI Taxonomy" id="2704465"/>
    <lineage>
        <taxon>Bacteria</taxon>
        <taxon>Pseudomonadati</taxon>
        <taxon>Bacteroidota</taxon>
        <taxon>Cytophagia</taxon>
        <taxon>Cytophagales</taxon>
        <taxon>Rhodocytophagaceae</taxon>
        <taxon>Rhodocytophaga</taxon>
    </lineage>
</organism>
<feature type="transmembrane region" description="Helical" evidence="1">
    <location>
        <begin position="12"/>
        <end position="30"/>
    </location>
</feature>
<name>A0A6C0GBH4_9BACT</name>
<feature type="transmembrane region" description="Helical" evidence="1">
    <location>
        <begin position="50"/>
        <end position="72"/>
    </location>
</feature>
<dbReference type="RefSeq" id="WP_162441335.1">
    <property type="nucleotide sequence ID" value="NZ_CP048222.1"/>
</dbReference>
<dbReference type="Proteomes" id="UP000480178">
    <property type="component" value="Chromosome"/>
</dbReference>
<keyword evidence="1" id="KW-1133">Transmembrane helix</keyword>
<evidence type="ECO:0008006" key="4">
    <source>
        <dbReference type="Google" id="ProtNLM"/>
    </source>
</evidence>
<dbReference type="EMBL" id="CP048222">
    <property type="protein sequence ID" value="QHT65247.1"/>
    <property type="molecule type" value="Genomic_DNA"/>
</dbReference>
<reference evidence="2 3" key="1">
    <citation type="submission" date="2020-01" db="EMBL/GenBank/DDBJ databases">
        <authorList>
            <person name="Kim M.K."/>
        </authorList>
    </citation>
    <scope>NUCLEOTIDE SEQUENCE [LARGE SCALE GENOMIC DNA]</scope>
    <source>
        <strain evidence="2 3">172606-1</strain>
    </source>
</reference>
<gene>
    <name evidence="2" type="ORF">GXP67_00435</name>
</gene>
<keyword evidence="3" id="KW-1185">Reference proteome</keyword>
<sequence>MSFFNLEKYPPSFLFLCLTLGIALLLLSGLEGRNLVRWQPITLFGKVALFYYILHLFAIHTLALLIVMLLGYPWQTMIFIGPTSQISPILQGKYGFDLVEIYLLWISIVSLLYPVCVSWYLLKNKNKSKWWVSYV</sequence>
<evidence type="ECO:0000313" key="3">
    <source>
        <dbReference type="Proteomes" id="UP000480178"/>
    </source>
</evidence>
<evidence type="ECO:0000313" key="2">
    <source>
        <dbReference type="EMBL" id="QHT65247.1"/>
    </source>
</evidence>
<dbReference type="PANTHER" id="PTHR40407:SF1">
    <property type="entry name" value="HEPARAN-ALPHA-GLUCOSAMINIDE N-ACETYLTRANSFERASE CATALYTIC DOMAIN-CONTAINING PROTEIN"/>
    <property type="match status" value="1"/>
</dbReference>
<evidence type="ECO:0000256" key="1">
    <source>
        <dbReference type="SAM" id="Phobius"/>
    </source>
</evidence>
<proteinExistence type="predicted"/>